<name>A0ABY7F2J7_MYAAR</name>
<reference evidence="1" key="1">
    <citation type="submission" date="2022-11" db="EMBL/GenBank/DDBJ databases">
        <title>Centuries of genome instability and evolution in soft-shell clam transmissible cancer (bioRxiv).</title>
        <authorList>
            <person name="Hart S.F.M."/>
            <person name="Yonemitsu M.A."/>
            <person name="Giersch R.M."/>
            <person name="Beal B.F."/>
            <person name="Arriagada G."/>
            <person name="Davis B.W."/>
            <person name="Ostrander E.A."/>
            <person name="Goff S.P."/>
            <person name="Metzger M.J."/>
        </authorList>
    </citation>
    <scope>NUCLEOTIDE SEQUENCE</scope>
    <source>
        <strain evidence="1">MELC-2E11</strain>
        <tissue evidence="1">Siphon/mantle</tissue>
    </source>
</reference>
<protein>
    <submittedName>
        <fullName evidence="1">Uncharacterized protein</fullName>
    </submittedName>
</protein>
<dbReference type="Proteomes" id="UP001164746">
    <property type="component" value="Chromosome 9"/>
</dbReference>
<proteinExistence type="predicted"/>
<feature type="non-terminal residue" evidence="1">
    <location>
        <position position="1"/>
    </location>
</feature>
<gene>
    <name evidence="1" type="ORF">MAR_005402</name>
</gene>
<organism evidence="1 2">
    <name type="scientific">Mya arenaria</name>
    <name type="common">Soft-shell clam</name>
    <dbReference type="NCBI Taxonomy" id="6604"/>
    <lineage>
        <taxon>Eukaryota</taxon>
        <taxon>Metazoa</taxon>
        <taxon>Spiralia</taxon>
        <taxon>Lophotrochozoa</taxon>
        <taxon>Mollusca</taxon>
        <taxon>Bivalvia</taxon>
        <taxon>Autobranchia</taxon>
        <taxon>Heteroconchia</taxon>
        <taxon>Euheterodonta</taxon>
        <taxon>Imparidentia</taxon>
        <taxon>Neoheterodontei</taxon>
        <taxon>Myida</taxon>
        <taxon>Myoidea</taxon>
        <taxon>Myidae</taxon>
        <taxon>Mya</taxon>
    </lineage>
</organism>
<keyword evidence="2" id="KW-1185">Reference proteome</keyword>
<evidence type="ECO:0000313" key="2">
    <source>
        <dbReference type="Proteomes" id="UP001164746"/>
    </source>
</evidence>
<sequence length="120" mass="13622">MTKSRTDSEEGKPNVTSWELTSCVGCRDIICTIMRTCYPHPDYPESCDGVKVQDNITRVVPDYLDCDFVLGIDDIHVLDIQSCRGYSANFHCTWRFNTRNGTIKVFINDVQTSSCNDTID</sequence>
<evidence type="ECO:0000313" key="1">
    <source>
        <dbReference type="EMBL" id="WAR15297.1"/>
    </source>
</evidence>
<accession>A0ABY7F2J7</accession>
<dbReference type="EMBL" id="CP111020">
    <property type="protein sequence ID" value="WAR15297.1"/>
    <property type="molecule type" value="Genomic_DNA"/>
</dbReference>